<evidence type="ECO:0000313" key="3">
    <source>
        <dbReference type="WBParaSite" id="L893_g33463.t1"/>
    </source>
</evidence>
<protein>
    <submittedName>
        <fullName evidence="3">FAM192A_Fyv6_N domain-containing protein</fullName>
    </submittedName>
</protein>
<name>A0A1I8A6V2_9BILA</name>
<evidence type="ECO:0000313" key="2">
    <source>
        <dbReference type="Proteomes" id="UP000095287"/>
    </source>
</evidence>
<dbReference type="AlphaFoldDB" id="A0A1I8A6V2"/>
<dbReference type="WBParaSite" id="L893_g33463.t1">
    <property type="protein sequence ID" value="L893_g33463.t1"/>
    <property type="gene ID" value="L893_g33463"/>
</dbReference>
<organism evidence="2 3">
    <name type="scientific">Steinernema glaseri</name>
    <dbReference type="NCBI Taxonomy" id="37863"/>
    <lineage>
        <taxon>Eukaryota</taxon>
        <taxon>Metazoa</taxon>
        <taxon>Ecdysozoa</taxon>
        <taxon>Nematoda</taxon>
        <taxon>Chromadorea</taxon>
        <taxon>Rhabditida</taxon>
        <taxon>Tylenchina</taxon>
        <taxon>Panagrolaimomorpha</taxon>
        <taxon>Strongyloidoidea</taxon>
        <taxon>Steinernematidae</taxon>
        <taxon>Steinernema</taxon>
    </lineage>
</organism>
<dbReference type="Proteomes" id="UP000095287">
    <property type="component" value="Unplaced"/>
</dbReference>
<feature type="region of interest" description="Disordered" evidence="1">
    <location>
        <begin position="1"/>
        <end position="77"/>
    </location>
</feature>
<evidence type="ECO:0000256" key="1">
    <source>
        <dbReference type="SAM" id="MobiDB-lite"/>
    </source>
</evidence>
<keyword evidence="2" id="KW-1185">Reference proteome</keyword>
<accession>A0A1I8A6V2</accession>
<reference evidence="3" key="1">
    <citation type="submission" date="2016-11" db="UniProtKB">
        <authorList>
            <consortium name="WormBaseParasite"/>
        </authorList>
    </citation>
    <scope>IDENTIFICATION</scope>
</reference>
<sequence>MDAESEELHLSPGHEPVRDQHRVAEQLPTLSSSEVSRVGFDFNLGPEGMAGSTQSSRFSILLPPETSSAATAQDSEEYKPALTLQDLLVEPKIEEEDYQEHPQIDLLSYEEEVEQAEAELTASSAGMQHFERLWKKETEEYLAKKAEFEEIEARYMERKEVYLEALDNKKRKLQNAKIDFEFKVQKLREAREADEGQNCVKLGKQMRGSIPDVYVLCVDE</sequence>
<feature type="compositionally biased region" description="Basic and acidic residues" evidence="1">
    <location>
        <begin position="15"/>
        <end position="24"/>
    </location>
</feature>
<proteinExistence type="predicted"/>